<organism evidence="2">
    <name type="scientific">marine sediment metagenome</name>
    <dbReference type="NCBI Taxonomy" id="412755"/>
    <lineage>
        <taxon>unclassified sequences</taxon>
        <taxon>metagenomes</taxon>
        <taxon>ecological metagenomes</taxon>
    </lineage>
</organism>
<feature type="domain" description="Ternary complex associated" evidence="1">
    <location>
        <begin position="105"/>
        <end position="245"/>
    </location>
</feature>
<protein>
    <recommendedName>
        <fullName evidence="1">Ternary complex associated domain-containing protein</fullName>
    </recommendedName>
</protein>
<feature type="non-terminal residue" evidence="2">
    <location>
        <position position="1"/>
    </location>
</feature>
<reference evidence="2" key="1">
    <citation type="journal article" date="2014" name="Front. Microbiol.">
        <title>High frequency of phylogenetically diverse reductive dehalogenase-homologous genes in deep subseafloor sedimentary metagenomes.</title>
        <authorList>
            <person name="Kawai M."/>
            <person name="Futagami T."/>
            <person name="Toyoda A."/>
            <person name="Takaki Y."/>
            <person name="Nishi S."/>
            <person name="Hori S."/>
            <person name="Arai W."/>
            <person name="Tsubouchi T."/>
            <person name="Morono Y."/>
            <person name="Uchiyama I."/>
            <person name="Ito T."/>
            <person name="Fujiyama A."/>
            <person name="Inagaki F."/>
            <person name="Takami H."/>
        </authorList>
    </citation>
    <scope>NUCLEOTIDE SEQUENCE</scope>
    <source>
        <strain evidence="2">Expedition CK06-06</strain>
    </source>
</reference>
<sequence>HTKGKTQLLHNHSIVFSYRNFSLKNVNLPEAIGGIVESEKVLDMKHLMERTTVNKALLGLFLIGEVNKRKEKHLAIKIEGKARPLSPTHSLIARKLFADCKELKLYPLRGGFSGSRVFRVASWDRQDRKQMPMVMKIGSLHEVQREIEAFEKYVKKFIFNNATNLVDCIIQGEEGGLAYNFVGLSGSDAQIFSLDEFYRCHSTDEILPILEILFRDILKLWYRQPIYGDLPLYQEYNFAKNLSLIADCAKKELSIGDNEKWVRFPPMQRKLINPLY</sequence>
<feature type="non-terminal residue" evidence="2">
    <location>
        <position position="276"/>
    </location>
</feature>
<dbReference type="InterPro" id="IPR045544">
    <property type="entry name" value="TCAD9"/>
</dbReference>
<dbReference type="EMBL" id="BARU01024109">
    <property type="protein sequence ID" value="GAH47564.1"/>
    <property type="molecule type" value="Genomic_DNA"/>
</dbReference>
<gene>
    <name evidence="2" type="ORF">S03H2_39050</name>
</gene>
<dbReference type="Pfam" id="PF19974">
    <property type="entry name" value="TCAD9"/>
    <property type="match status" value="1"/>
</dbReference>
<dbReference type="AlphaFoldDB" id="X1H135"/>
<evidence type="ECO:0000313" key="2">
    <source>
        <dbReference type="EMBL" id="GAH47564.1"/>
    </source>
</evidence>
<accession>X1H135</accession>
<proteinExistence type="predicted"/>
<name>X1H135_9ZZZZ</name>
<comment type="caution">
    <text evidence="2">The sequence shown here is derived from an EMBL/GenBank/DDBJ whole genome shotgun (WGS) entry which is preliminary data.</text>
</comment>
<evidence type="ECO:0000259" key="1">
    <source>
        <dbReference type="Pfam" id="PF19974"/>
    </source>
</evidence>